<dbReference type="GO" id="GO:0005524">
    <property type="term" value="F:ATP binding"/>
    <property type="evidence" value="ECO:0007669"/>
    <property type="project" value="InterPro"/>
</dbReference>
<evidence type="ECO:0000256" key="2">
    <source>
        <dbReference type="ARBA" id="ARBA00022806"/>
    </source>
</evidence>
<evidence type="ECO:0000256" key="1">
    <source>
        <dbReference type="ARBA" id="ARBA00022801"/>
    </source>
</evidence>
<reference evidence="5" key="1">
    <citation type="submission" date="2020-01" db="EMBL/GenBank/DDBJ databases">
        <title>Genome sequence of Kobresia littledalei, the first chromosome-level genome in the family Cyperaceae.</title>
        <authorList>
            <person name="Qu G."/>
        </authorList>
    </citation>
    <scope>NUCLEOTIDE SEQUENCE</scope>
    <source>
        <strain evidence="5">C.B.Clarke</strain>
        <tissue evidence="5">Leaf</tissue>
    </source>
</reference>
<dbReference type="PANTHER" id="PTHR47958">
    <property type="entry name" value="ATP-DEPENDENT RNA HELICASE DBP3"/>
    <property type="match status" value="1"/>
</dbReference>
<evidence type="ECO:0000313" key="6">
    <source>
        <dbReference type="Proteomes" id="UP000623129"/>
    </source>
</evidence>
<keyword evidence="6" id="KW-1185">Reference proteome</keyword>
<keyword evidence="2 5" id="KW-0067">ATP-binding</keyword>
<name>A0A833V9Z8_9POAL</name>
<sequence>MADQTPSLTDNNRFSVNMDEVDLAEEVANLRINEDLEPSDASLQSKPGFTDVFLEKKGNDVPLPWTTLEASSFPQEYITILYKAGIEKPTPIQAQSWPLAMLGRDIIAVAKRGSGRKLGFLMPGFIHVRRLPNVPKRGPTVLVLCPTVDILTEVQIEAVKFGVTAGIRIKEIYGLVRTVQQDLEVGADVLVMTMRQLLDNLEIVKLSLKHVEYLVLYEADLLLKASVEPEIQKILQYLPSKHRQTLVFTTTWPREARDIASILLLDPVMISVGNTTGSVDPESGKDLESLCGASNALIPRELMTPAKNKLLVLDINGILADIVMLDSSFQEALVC</sequence>
<dbReference type="InterPro" id="IPR011545">
    <property type="entry name" value="DEAD/DEAH_box_helicase_dom"/>
</dbReference>
<dbReference type="SMART" id="SM00487">
    <property type="entry name" value="DEXDc"/>
    <property type="match status" value="1"/>
</dbReference>
<evidence type="ECO:0000256" key="3">
    <source>
        <dbReference type="ARBA" id="ARBA00022884"/>
    </source>
</evidence>
<protein>
    <submittedName>
        <fullName evidence="5">ATP-dependent RNA helicase-like protein DB10 isoform X2</fullName>
    </submittedName>
</protein>
<keyword evidence="1" id="KW-0378">Hydrolase</keyword>
<dbReference type="InterPro" id="IPR027417">
    <property type="entry name" value="P-loop_NTPase"/>
</dbReference>
<evidence type="ECO:0000313" key="5">
    <source>
        <dbReference type="EMBL" id="KAF3330372.1"/>
    </source>
</evidence>
<keyword evidence="2 5" id="KW-0547">Nucleotide-binding</keyword>
<dbReference type="EMBL" id="SWLB01000013">
    <property type="protein sequence ID" value="KAF3330372.1"/>
    <property type="molecule type" value="Genomic_DNA"/>
</dbReference>
<feature type="domain" description="Helicase ATP-binding" evidence="4">
    <location>
        <begin position="97"/>
        <end position="270"/>
    </location>
</feature>
<dbReference type="Gene3D" id="3.40.50.300">
    <property type="entry name" value="P-loop containing nucleotide triphosphate hydrolases"/>
    <property type="match status" value="1"/>
</dbReference>
<comment type="caution">
    <text evidence="5">The sequence shown here is derived from an EMBL/GenBank/DDBJ whole genome shotgun (WGS) entry which is preliminary data.</text>
</comment>
<dbReference type="InterPro" id="IPR014001">
    <property type="entry name" value="Helicase_ATP-bd"/>
</dbReference>
<gene>
    <name evidence="5" type="ORF">FCM35_KLT03726</name>
</gene>
<dbReference type="OrthoDB" id="685078at2759"/>
<keyword evidence="3" id="KW-0694">RNA-binding</keyword>
<dbReference type="GO" id="GO:0003723">
    <property type="term" value="F:RNA binding"/>
    <property type="evidence" value="ECO:0007669"/>
    <property type="project" value="UniProtKB-KW"/>
</dbReference>
<dbReference type="AlphaFoldDB" id="A0A833V9Z8"/>
<dbReference type="Proteomes" id="UP000623129">
    <property type="component" value="Unassembled WGS sequence"/>
</dbReference>
<dbReference type="GO" id="GO:0016787">
    <property type="term" value="F:hydrolase activity"/>
    <property type="evidence" value="ECO:0007669"/>
    <property type="project" value="UniProtKB-KW"/>
</dbReference>
<dbReference type="Pfam" id="PF00270">
    <property type="entry name" value="DEAD"/>
    <property type="match status" value="1"/>
</dbReference>
<keyword evidence="2 5" id="KW-0347">Helicase</keyword>
<organism evidence="5 6">
    <name type="scientific">Carex littledalei</name>
    <dbReference type="NCBI Taxonomy" id="544730"/>
    <lineage>
        <taxon>Eukaryota</taxon>
        <taxon>Viridiplantae</taxon>
        <taxon>Streptophyta</taxon>
        <taxon>Embryophyta</taxon>
        <taxon>Tracheophyta</taxon>
        <taxon>Spermatophyta</taxon>
        <taxon>Magnoliopsida</taxon>
        <taxon>Liliopsida</taxon>
        <taxon>Poales</taxon>
        <taxon>Cyperaceae</taxon>
        <taxon>Cyperoideae</taxon>
        <taxon>Cariceae</taxon>
        <taxon>Carex</taxon>
        <taxon>Carex subgen. Euthyceras</taxon>
    </lineage>
</organism>
<dbReference type="GO" id="GO:0004386">
    <property type="term" value="F:helicase activity"/>
    <property type="evidence" value="ECO:0007669"/>
    <property type="project" value="UniProtKB-KW"/>
</dbReference>
<accession>A0A833V9Z8</accession>
<proteinExistence type="predicted"/>
<dbReference type="PROSITE" id="PS51192">
    <property type="entry name" value="HELICASE_ATP_BIND_1"/>
    <property type="match status" value="1"/>
</dbReference>
<dbReference type="SUPFAM" id="SSF52540">
    <property type="entry name" value="P-loop containing nucleoside triphosphate hydrolases"/>
    <property type="match status" value="1"/>
</dbReference>
<evidence type="ECO:0000259" key="4">
    <source>
        <dbReference type="PROSITE" id="PS51192"/>
    </source>
</evidence>